<name>A0A061SBX8_9CHLO</name>
<protein>
    <recommendedName>
        <fullName evidence="3">Agenet domain-containing protein</fullName>
    </recommendedName>
</protein>
<evidence type="ECO:0000256" key="1">
    <source>
        <dbReference type="SAM" id="MobiDB-lite"/>
    </source>
</evidence>
<accession>A0A061SBX8</accession>
<dbReference type="Gene3D" id="2.30.30.140">
    <property type="match status" value="1"/>
</dbReference>
<dbReference type="CDD" id="cd04508">
    <property type="entry name" value="Tudor_SF"/>
    <property type="match status" value="1"/>
</dbReference>
<dbReference type="AlphaFoldDB" id="A0A061SBX8"/>
<feature type="region of interest" description="Disordered" evidence="1">
    <location>
        <begin position="223"/>
        <end position="251"/>
    </location>
</feature>
<evidence type="ECO:0000313" key="2">
    <source>
        <dbReference type="EMBL" id="JAC80544.1"/>
    </source>
</evidence>
<reference evidence="2" key="1">
    <citation type="submission" date="2014-05" db="EMBL/GenBank/DDBJ databases">
        <title>The transcriptome of the halophilic microalga Tetraselmis sp. GSL018 isolated from the Great Salt Lake, Utah.</title>
        <authorList>
            <person name="Jinkerson R.E."/>
            <person name="D'Adamo S."/>
            <person name="Posewitz M.C."/>
        </authorList>
    </citation>
    <scope>NUCLEOTIDE SEQUENCE</scope>
    <source>
        <strain evidence="2">GSL018</strain>
    </source>
</reference>
<dbReference type="EMBL" id="GBEZ01004695">
    <property type="protein sequence ID" value="JAC80544.1"/>
    <property type="molecule type" value="Transcribed_RNA"/>
</dbReference>
<evidence type="ECO:0008006" key="3">
    <source>
        <dbReference type="Google" id="ProtNLM"/>
    </source>
</evidence>
<sequence>METQVKPSPRKGGRPVKWIGGGGLSQKFLVGKGVPELRALFLQVFGHPTASNNSAWLRRKLSEPPDEVPGRGRSAKAHRSEASTVHWRQSKHSPQASPGAKRKYGATLSWDSVDTWDGGRPQGGLLPRWTPAMAHALRKLQALAEAEAEQSGTAAQEAVEVFWPEGDDGGSWWPARVVEVSPEKYACKVEYATGESEDLDLTEILSARHLTFARDPLLALGGEGEGGRWHPPLLKGAAGSGEGDAKDDADDDDLLLSTTVAPPPSPCRGAFEPKGSPSDCVGGGFGGAWEAAGCFASESFSMPEEDALQQAVLRDILRDPVAEHEAPVPWSGEDLVNLCGDQQRLPASEPVGVGARCTLQPELQPVGAPLGQSPRRLSYGSGSVLSDGSPISAHIAQSVEPAGCGPGWPGFGAQPYAPAADCRWWSTGPRGDFACNALQQPLQFQPWGGTHGSAGAWWGLTHSGPGPSEEACSSYTAAGSFGFLPHWTGCAQGQLHNPWM</sequence>
<feature type="region of interest" description="Disordered" evidence="1">
    <location>
        <begin position="56"/>
        <end position="104"/>
    </location>
</feature>
<gene>
    <name evidence="2" type="ORF">TSPGSL018_10026</name>
</gene>
<organism evidence="2">
    <name type="scientific">Tetraselmis sp. GSL018</name>
    <dbReference type="NCBI Taxonomy" id="582737"/>
    <lineage>
        <taxon>Eukaryota</taxon>
        <taxon>Viridiplantae</taxon>
        <taxon>Chlorophyta</taxon>
        <taxon>core chlorophytes</taxon>
        <taxon>Chlorodendrophyceae</taxon>
        <taxon>Chlorodendrales</taxon>
        <taxon>Chlorodendraceae</taxon>
        <taxon>Tetraselmis</taxon>
    </lineage>
</organism>
<proteinExistence type="predicted"/>
<feature type="compositionally biased region" description="Polar residues" evidence="1">
    <location>
        <begin position="82"/>
        <end position="96"/>
    </location>
</feature>